<dbReference type="SUPFAM" id="SSF48452">
    <property type="entry name" value="TPR-like"/>
    <property type="match status" value="1"/>
</dbReference>
<dbReference type="GO" id="GO:0051301">
    <property type="term" value="P:cell division"/>
    <property type="evidence" value="ECO:0007669"/>
    <property type="project" value="UniProtKB-KW"/>
</dbReference>
<sequence length="715" mass="79614">MASHICISHSFLSHNHQSFPSSSSSSSSSFSLHNFLFSNFASSFKRFTLLSKASLHHPNTHAPHQDAVSRDLDTNSSSSSKSRVWVNPSSSRAKHFRTKSSTSRHSYLTRLAESLNSCTPTAQHVSTILKGLGDNVSESDAVFILDKMVNSVTAPFVLRYFLDKIKPSGDTEVVLFNITLKTFRKSRDFEGAEKLFDEMIQRGVKPDNITFSTLINSARMCSLPNKAVEWFEKLPSFGCEPDAMLYSAMVSAYAQTNNVDMALRLYDRAKAERWSLDASTFSSLIKMHGVLGNYDEGLRIFQEMKALGVKPSVVTYNTLLGGLFKARRSWQAKNIYKEMVTDGVLPDFITYSTLLRIYAAAQYSDGAFGVYEEMKRHGMDMSVDLYNRLLAMCANVGCIEEAVEIFEDMKSSGTCQPNSLSFSSLITVYSCNGMVSEAEGTLNEMVQSGFQPTIYVLTSLVQCYGKAKRTDDVVKIFKQLVDLHIVPDVQFCCCLLNVMTQTPKEELGKIIECIEKANTQLGSVIRYLVEEKEDDGNFRKEISELLNSIDVKAKKPLCNCLIDLCVRLNEPNRARDLLELGLTLEIYKNLQSRSQNQWSLHLKKLSVGAAMTALNVWINDLSKALESGEDLPPLLGVNTGYGKHKYVSDKGLASVCESHLRELNAPFHEAPDKAGWFLVTKDAAKSWLECRSSTESIADLNFQVSGGSTLAVQYG</sequence>
<dbReference type="GO" id="GO:0008233">
    <property type="term" value="F:peptidase activity"/>
    <property type="evidence" value="ECO:0007669"/>
    <property type="project" value="UniProtKB-KW"/>
</dbReference>
<keyword evidence="6" id="KW-0131">Cell cycle</keyword>
<feature type="repeat" description="PPR" evidence="3">
    <location>
        <begin position="347"/>
        <end position="381"/>
    </location>
</feature>
<dbReference type="FunFam" id="1.25.40.10:FF:000509">
    <property type="entry name" value="Pentatricopeptide repeat-containing protein At4g16390, chloroplastic"/>
    <property type="match status" value="1"/>
</dbReference>
<feature type="region of interest" description="Disordered" evidence="4">
    <location>
        <begin position="58"/>
        <end position="86"/>
    </location>
</feature>
<evidence type="ECO:0000256" key="3">
    <source>
        <dbReference type="PROSITE-ProRule" id="PRU00708"/>
    </source>
</evidence>
<feature type="repeat" description="PPR" evidence="3">
    <location>
        <begin position="382"/>
        <end position="416"/>
    </location>
</feature>
<feature type="repeat" description="PPR" evidence="3">
    <location>
        <begin position="277"/>
        <end position="311"/>
    </location>
</feature>
<dbReference type="NCBIfam" id="TIGR00756">
    <property type="entry name" value="PPR"/>
    <property type="match status" value="9"/>
</dbReference>
<organism evidence="6 7">
    <name type="scientific">Vigna unguiculata</name>
    <name type="common">Cowpea</name>
    <dbReference type="NCBI Taxonomy" id="3917"/>
    <lineage>
        <taxon>Eukaryota</taxon>
        <taxon>Viridiplantae</taxon>
        <taxon>Streptophyta</taxon>
        <taxon>Embryophyta</taxon>
        <taxon>Tracheophyta</taxon>
        <taxon>Spermatophyta</taxon>
        <taxon>Magnoliopsida</taxon>
        <taxon>eudicotyledons</taxon>
        <taxon>Gunneridae</taxon>
        <taxon>Pentapetalae</taxon>
        <taxon>rosids</taxon>
        <taxon>fabids</taxon>
        <taxon>Fabales</taxon>
        <taxon>Fabaceae</taxon>
        <taxon>Papilionoideae</taxon>
        <taxon>50 kb inversion clade</taxon>
        <taxon>NPAAA clade</taxon>
        <taxon>indigoferoid/millettioid clade</taxon>
        <taxon>Phaseoleae</taxon>
        <taxon>Vigna</taxon>
    </lineage>
</organism>
<accession>A0A4D6KRJ9</accession>
<feature type="compositionally biased region" description="Basic and acidic residues" evidence="4">
    <location>
        <begin position="63"/>
        <end position="73"/>
    </location>
</feature>
<evidence type="ECO:0000256" key="1">
    <source>
        <dbReference type="ARBA" id="ARBA00007626"/>
    </source>
</evidence>
<keyword evidence="6" id="KW-0132">Cell division</keyword>
<gene>
    <name evidence="6" type="ORF">DEO72_LG1g863</name>
</gene>
<name>A0A4D6KRJ9_VIGUN</name>
<evidence type="ECO:0000256" key="2">
    <source>
        <dbReference type="ARBA" id="ARBA00022737"/>
    </source>
</evidence>
<dbReference type="PROSITE" id="PS51375">
    <property type="entry name" value="PPR"/>
    <property type="match status" value="9"/>
</dbReference>
<feature type="repeat" description="PPR" evidence="3">
    <location>
        <begin position="312"/>
        <end position="346"/>
    </location>
</feature>
<feature type="repeat" description="PPR" evidence="3">
    <location>
        <begin position="418"/>
        <end position="452"/>
    </location>
</feature>
<feature type="compositionally biased region" description="Low complexity" evidence="4">
    <location>
        <begin position="74"/>
        <end position="86"/>
    </location>
</feature>
<dbReference type="Pfam" id="PF13041">
    <property type="entry name" value="PPR_2"/>
    <property type="match status" value="1"/>
</dbReference>
<keyword evidence="6" id="KW-0645">Protease</keyword>
<evidence type="ECO:0000313" key="7">
    <source>
        <dbReference type="Proteomes" id="UP000501690"/>
    </source>
</evidence>
<dbReference type="FunFam" id="1.25.40.10:FF:000423">
    <property type="entry name" value="Pentatricopeptide repeat-containing protein, chloroplastic"/>
    <property type="match status" value="1"/>
</dbReference>
<dbReference type="InterPro" id="IPR011990">
    <property type="entry name" value="TPR-like_helical_dom_sf"/>
</dbReference>
<dbReference type="InterPro" id="IPR002625">
    <property type="entry name" value="Smr_dom"/>
</dbReference>
<keyword evidence="6" id="KW-0378">Hydrolase</keyword>
<dbReference type="GO" id="GO:0009570">
    <property type="term" value="C:chloroplast stroma"/>
    <property type="evidence" value="ECO:0007669"/>
    <property type="project" value="TreeGrafter"/>
</dbReference>
<dbReference type="GO" id="GO:0003729">
    <property type="term" value="F:mRNA binding"/>
    <property type="evidence" value="ECO:0007669"/>
    <property type="project" value="TreeGrafter"/>
</dbReference>
<feature type="repeat" description="PPR" evidence="3">
    <location>
        <begin position="207"/>
        <end position="241"/>
    </location>
</feature>
<dbReference type="PANTHER" id="PTHR47447:SF18">
    <property type="entry name" value="PENTATRICOPEPTIDE (PPR) REPEAT PROTEIN"/>
    <property type="match status" value="1"/>
</dbReference>
<feature type="repeat" description="PPR" evidence="3">
    <location>
        <begin position="172"/>
        <end position="206"/>
    </location>
</feature>
<reference evidence="6 7" key="1">
    <citation type="submission" date="2019-04" db="EMBL/GenBank/DDBJ databases">
        <title>An improved genome assembly and genetic linkage map for asparagus bean, Vigna unguiculata ssp. sesquipedialis.</title>
        <authorList>
            <person name="Xia Q."/>
            <person name="Zhang R."/>
            <person name="Dong Y."/>
        </authorList>
    </citation>
    <scope>NUCLEOTIDE SEQUENCE [LARGE SCALE GENOMIC DNA]</scope>
    <source>
        <tissue evidence="6">Leaf</tissue>
    </source>
</reference>
<protein>
    <submittedName>
        <fullName evidence="6">Cell division protease FtsH</fullName>
    </submittedName>
</protein>
<evidence type="ECO:0000313" key="6">
    <source>
        <dbReference type="EMBL" id="QCD77241.1"/>
    </source>
</evidence>
<feature type="repeat" description="PPR" evidence="3">
    <location>
        <begin position="242"/>
        <end position="276"/>
    </location>
</feature>
<dbReference type="Gene3D" id="1.25.40.10">
    <property type="entry name" value="Tetratricopeptide repeat domain"/>
    <property type="match status" value="3"/>
</dbReference>
<dbReference type="GO" id="GO:0042134">
    <property type="term" value="F:rRNA primary transcript binding"/>
    <property type="evidence" value="ECO:0007669"/>
    <property type="project" value="TreeGrafter"/>
</dbReference>
<comment type="similarity">
    <text evidence="1">Belongs to the PPR family. P subfamily.</text>
</comment>
<feature type="domain" description="Smr" evidence="5">
    <location>
        <begin position="600"/>
        <end position="680"/>
    </location>
</feature>
<proteinExistence type="inferred from homology"/>
<dbReference type="EMBL" id="CP039345">
    <property type="protein sequence ID" value="QCD77241.1"/>
    <property type="molecule type" value="Genomic_DNA"/>
</dbReference>
<dbReference type="SMART" id="SM00463">
    <property type="entry name" value="SMR"/>
    <property type="match status" value="1"/>
</dbReference>
<dbReference type="PANTHER" id="PTHR47447">
    <property type="entry name" value="OS03G0856100 PROTEIN"/>
    <property type="match status" value="1"/>
</dbReference>
<dbReference type="InterPro" id="IPR033443">
    <property type="entry name" value="PROP1-like_PPR_dom"/>
</dbReference>
<dbReference type="GO" id="GO:0006508">
    <property type="term" value="P:proteolysis"/>
    <property type="evidence" value="ECO:0007669"/>
    <property type="project" value="UniProtKB-KW"/>
</dbReference>
<dbReference type="AlphaFoldDB" id="A0A4D6KRJ9"/>
<dbReference type="PROSITE" id="PS50828">
    <property type="entry name" value="SMR"/>
    <property type="match status" value="1"/>
</dbReference>
<dbReference type="GO" id="GO:0045727">
    <property type="term" value="P:positive regulation of translation"/>
    <property type="evidence" value="ECO:0007669"/>
    <property type="project" value="TreeGrafter"/>
</dbReference>
<dbReference type="Pfam" id="PF01535">
    <property type="entry name" value="PPR"/>
    <property type="match status" value="2"/>
</dbReference>
<dbReference type="Pfam" id="PF17177">
    <property type="entry name" value="PPR_long"/>
    <property type="match status" value="1"/>
</dbReference>
<keyword evidence="7" id="KW-1185">Reference proteome</keyword>
<evidence type="ECO:0000259" key="5">
    <source>
        <dbReference type="PROSITE" id="PS50828"/>
    </source>
</evidence>
<feature type="repeat" description="PPR" evidence="3">
    <location>
        <begin position="453"/>
        <end position="487"/>
    </location>
</feature>
<dbReference type="InterPro" id="IPR002885">
    <property type="entry name" value="PPR_rpt"/>
</dbReference>
<evidence type="ECO:0000256" key="4">
    <source>
        <dbReference type="SAM" id="MobiDB-lite"/>
    </source>
</evidence>
<keyword evidence="2" id="KW-0677">Repeat</keyword>
<dbReference type="GO" id="GO:0009658">
    <property type="term" value="P:chloroplast organization"/>
    <property type="evidence" value="ECO:0007669"/>
    <property type="project" value="UniProtKB-ARBA"/>
</dbReference>
<dbReference type="Proteomes" id="UP000501690">
    <property type="component" value="Linkage Group LG1"/>
</dbReference>